<comment type="caution">
    <text evidence="2">The sequence shown here is derived from an EMBL/GenBank/DDBJ whole genome shotgun (WGS) entry which is preliminary data.</text>
</comment>
<proteinExistence type="predicted"/>
<accession>A0A0F9L602</accession>
<evidence type="ECO:0000259" key="1">
    <source>
        <dbReference type="Pfam" id="PF00004"/>
    </source>
</evidence>
<sequence>MTDIEILRRALDRENDTRRPPNMRHWEFHAVGATKADVKRLLDEGYVCIKAQRGSITKYILTEKGRNVVWAESMERQFDTVSVGDIMDALELIVGFDDIKITLAEALASRRRINFMLEGPPACAKSVMLEGIRMTIPTAYQAFGSRTSAAGLSEVLFELRPTVLLLDEADKMRHEVYSVLLGLMESGEILETKSGKTRGVILQTTVIAACNSSKKMSPEFLSRFAFHPHFPEYSRSEFIDVVVGMLTRVEGCPDEVAKLIGVQVYDMGVGDVRKARGVWQLMREPTDAEVQRVIQMNLKYSPKSDRWTSSRRTGGTRPLL</sequence>
<dbReference type="GO" id="GO:0005524">
    <property type="term" value="F:ATP binding"/>
    <property type="evidence" value="ECO:0007669"/>
    <property type="project" value="InterPro"/>
</dbReference>
<evidence type="ECO:0000313" key="2">
    <source>
        <dbReference type="EMBL" id="KKM82701.1"/>
    </source>
</evidence>
<dbReference type="InterPro" id="IPR027417">
    <property type="entry name" value="P-loop_NTPase"/>
</dbReference>
<protein>
    <recommendedName>
        <fullName evidence="1">ATPase AAA-type core domain-containing protein</fullName>
    </recommendedName>
</protein>
<feature type="domain" description="ATPase AAA-type core" evidence="1">
    <location>
        <begin position="148"/>
        <end position="231"/>
    </location>
</feature>
<dbReference type="EMBL" id="LAZR01007821">
    <property type="protein sequence ID" value="KKM82701.1"/>
    <property type="molecule type" value="Genomic_DNA"/>
</dbReference>
<dbReference type="InterPro" id="IPR003959">
    <property type="entry name" value="ATPase_AAA_core"/>
</dbReference>
<dbReference type="Gene3D" id="3.40.50.300">
    <property type="entry name" value="P-loop containing nucleotide triphosphate hydrolases"/>
    <property type="match status" value="1"/>
</dbReference>
<dbReference type="Pfam" id="PF00004">
    <property type="entry name" value="AAA"/>
    <property type="match status" value="1"/>
</dbReference>
<dbReference type="GO" id="GO:0016887">
    <property type="term" value="F:ATP hydrolysis activity"/>
    <property type="evidence" value="ECO:0007669"/>
    <property type="project" value="InterPro"/>
</dbReference>
<dbReference type="AlphaFoldDB" id="A0A0F9L602"/>
<organism evidence="2">
    <name type="scientific">marine sediment metagenome</name>
    <dbReference type="NCBI Taxonomy" id="412755"/>
    <lineage>
        <taxon>unclassified sequences</taxon>
        <taxon>metagenomes</taxon>
        <taxon>ecological metagenomes</taxon>
    </lineage>
</organism>
<dbReference type="SUPFAM" id="SSF52540">
    <property type="entry name" value="P-loop containing nucleoside triphosphate hydrolases"/>
    <property type="match status" value="1"/>
</dbReference>
<name>A0A0F9L602_9ZZZZ</name>
<gene>
    <name evidence="2" type="ORF">LCGC14_1316780</name>
</gene>
<reference evidence="2" key="1">
    <citation type="journal article" date="2015" name="Nature">
        <title>Complex archaea that bridge the gap between prokaryotes and eukaryotes.</title>
        <authorList>
            <person name="Spang A."/>
            <person name="Saw J.H."/>
            <person name="Jorgensen S.L."/>
            <person name="Zaremba-Niedzwiedzka K."/>
            <person name="Martijn J."/>
            <person name="Lind A.E."/>
            <person name="van Eijk R."/>
            <person name="Schleper C."/>
            <person name="Guy L."/>
            <person name="Ettema T.J."/>
        </authorList>
    </citation>
    <scope>NUCLEOTIDE SEQUENCE</scope>
</reference>